<keyword evidence="1" id="KW-1133">Transmembrane helix</keyword>
<evidence type="ECO:0000256" key="1">
    <source>
        <dbReference type="SAM" id="Phobius"/>
    </source>
</evidence>
<sequence>MNSPVPPPPQDDEALLSQRSALIFLISITIGGALGYLTHAQLHSTTAAFITAILTFGGSLPIANKLIR</sequence>
<evidence type="ECO:0000313" key="3">
    <source>
        <dbReference type="Proteomes" id="UP000199028"/>
    </source>
</evidence>
<proteinExistence type="predicted"/>
<protein>
    <submittedName>
        <fullName evidence="2">Uncharacterized protein</fullName>
    </submittedName>
</protein>
<keyword evidence="3" id="KW-1185">Reference proteome</keyword>
<organism evidence="2 3">
    <name type="scientific">Lentzea flaviverrucosa</name>
    <dbReference type="NCBI Taxonomy" id="200379"/>
    <lineage>
        <taxon>Bacteria</taxon>
        <taxon>Bacillati</taxon>
        <taxon>Actinomycetota</taxon>
        <taxon>Actinomycetes</taxon>
        <taxon>Pseudonocardiales</taxon>
        <taxon>Pseudonocardiaceae</taxon>
        <taxon>Lentzea</taxon>
    </lineage>
</organism>
<feature type="transmembrane region" description="Helical" evidence="1">
    <location>
        <begin position="45"/>
        <end position="63"/>
    </location>
</feature>
<name>A0A1H9EYK1_9PSEU</name>
<dbReference type="RefSeq" id="WP_090063738.1">
    <property type="nucleotide sequence ID" value="NZ_FOFT01000002.1"/>
</dbReference>
<dbReference type="EMBL" id="FOFT01000002">
    <property type="protein sequence ID" value="SEQ30732.1"/>
    <property type="molecule type" value="Genomic_DNA"/>
</dbReference>
<dbReference type="AlphaFoldDB" id="A0A1H9EYK1"/>
<evidence type="ECO:0000313" key="2">
    <source>
        <dbReference type="EMBL" id="SEQ30732.1"/>
    </source>
</evidence>
<dbReference type="Proteomes" id="UP000199028">
    <property type="component" value="Unassembled WGS sequence"/>
</dbReference>
<reference evidence="3" key="1">
    <citation type="submission" date="2016-10" db="EMBL/GenBank/DDBJ databases">
        <authorList>
            <person name="Varghese N."/>
            <person name="Submissions S."/>
        </authorList>
    </citation>
    <scope>NUCLEOTIDE SEQUENCE [LARGE SCALE GENOMIC DNA]</scope>
    <source>
        <strain evidence="3">CGMCC 4.578</strain>
    </source>
</reference>
<keyword evidence="1" id="KW-0472">Membrane</keyword>
<gene>
    <name evidence="2" type="ORF">SAMN05216195_102107</name>
</gene>
<accession>A0A1H9EYK1</accession>
<feature type="transmembrane region" description="Helical" evidence="1">
    <location>
        <begin position="21"/>
        <end position="39"/>
    </location>
</feature>
<keyword evidence="1" id="KW-0812">Transmembrane</keyword>